<evidence type="ECO:0000313" key="2">
    <source>
        <dbReference type="Proteomes" id="UP000824201"/>
    </source>
</evidence>
<dbReference type="EMBL" id="DVHN01000052">
    <property type="protein sequence ID" value="HIR88260.1"/>
    <property type="molecule type" value="Genomic_DNA"/>
</dbReference>
<reference evidence="1" key="1">
    <citation type="submission" date="2020-10" db="EMBL/GenBank/DDBJ databases">
        <authorList>
            <person name="Gilroy R."/>
        </authorList>
    </citation>
    <scope>NUCLEOTIDE SEQUENCE</scope>
    <source>
        <strain evidence="1">ChiW13-3771</strain>
    </source>
</reference>
<comment type="caution">
    <text evidence="1">The sequence shown here is derived from an EMBL/GenBank/DDBJ whole genome shotgun (WGS) entry which is preliminary data.</text>
</comment>
<evidence type="ECO:0000313" key="1">
    <source>
        <dbReference type="EMBL" id="HIR88260.1"/>
    </source>
</evidence>
<dbReference type="Proteomes" id="UP000824201">
    <property type="component" value="Unassembled WGS sequence"/>
</dbReference>
<dbReference type="AlphaFoldDB" id="A0A9D1JCY8"/>
<gene>
    <name evidence="1" type="ORF">IAC96_04840</name>
</gene>
<name>A0A9D1JCY8_9FIRM</name>
<reference evidence="1" key="2">
    <citation type="journal article" date="2021" name="PeerJ">
        <title>Extensive microbial diversity within the chicken gut microbiome revealed by metagenomics and culture.</title>
        <authorList>
            <person name="Gilroy R."/>
            <person name="Ravi A."/>
            <person name="Getino M."/>
            <person name="Pursley I."/>
            <person name="Horton D.L."/>
            <person name="Alikhan N.F."/>
            <person name="Baker D."/>
            <person name="Gharbi K."/>
            <person name="Hall N."/>
            <person name="Watson M."/>
            <person name="Adriaenssens E.M."/>
            <person name="Foster-Nyarko E."/>
            <person name="Jarju S."/>
            <person name="Secka A."/>
            <person name="Antonio M."/>
            <person name="Oren A."/>
            <person name="Chaudhuri R.R."/>
            <person name="La Ragione R."/>
            <person name="Hildebrand F."/>
            <person name="Pallen M.J."/>
        </authorList>
    </citation>
    <scope>NUCLEOTIDE SEQUENCE</scope>
    <source>
        <strain evidence="1">ChiW13-3771</strain>
    </source>
</reference>
<accession>A0A9D1JCY8</accession>
<proteinExistence type="predicted"/>
<organism evidence="1 2">
    <name type="scientific">Candidatus Fimimorpha faecalis</name>
    <dbReference type="NCBI Taxonomy" id="2840824"/>
    <lineage>
        <taxon>Bacteria</taxon>
        <taxon>Bacillati</taxon>
        <taxon>Bacillota</taxon>
        <taxon>Clostridia</taxon>
        <taxon>Eubacteriales</taxon>
        <taxon>Candidatus Fimimorpha</taxon>
    </lineage>
</organism>
<protein>
    <submittedName>
        <fullName evidence="1">Uncharacterized protein</fullName>
    </submittedName>
</protein>
<sequence>MSGYRKQSIPIDEAKQIIGQYQFGLVYQLEKILLGTVEKIQSEIIWEECLEARFFSEEKELHIFDYNGTYRAVCVEDEEKSNEEKSSKYVLEGKQIKLSSQFHEQSGFDFYKVKKYISYDEDGQAVVELTRLTGLC</sequence>